<dbReference type="InterPro" id="IPR041033">
    <property type="entry name" value="SpaA_PFL_dom_1"/>
</dbReference>
<keyword evidence="5" id="KW-0472">Membrane</keyword>
<comment type="similarity">
    <text evidence="1">Belongs to the serine-aspartate repeat-containing protein (SDr) family.</text>
</comment>
<dbReference type="Gene3D" id="2.60.40.10">
    <property type="entry name" value="Immunoglobulins"/>
    <property type="match status" value="2"/>
</dbReference>
<dbReference type="PANTHER" id="PTHR36108:SF13">
    <property type="entry name" value="COLOSSIN-B-RELATED"/>
    <property type="match status" value="1"/>
</dbReference>
<feature type="compositionally biased region" description="Low complexity" evidence="4">
    <location>
        <begin position="169"/>
        <end position="178"/>
    </location>
</feature>
<evidence type="ECO:0000256" key="2">
    <source>
        <dbReference type="ARBA" id="ARBA00022525"/>
    </source>
</evidence>
<protein>
    <recommendedName>
        <fullName evidence="6">SpaA-like prealbumin fold domain-containing protein</fullName>
    </recommendedName>
</protein>
<feature type="domain" description="SpaA-like prealbumin fold" evidence="6">
    <location>
        <begin position="60"/>
        <end position="147"/>
    </location>
</feature>
<keyword evidence="5" id="KW-1133">Transmembrane helix</keyword>
<evidence type="ECO:0000256" key="1">
    <source>
        <dbReference type="ARBA" id="ARBA00007257"/>
    </source>
</evidence>
<keyword evidence="2" id="KW-0964">Secreted</keyword>
<accession>A0A0R1RXD0</accession>
<dbReference type="PATRIC" id="fig|1423747.3.peg.543"/>
<evidence type="ECO:0000259" key="6">
    <source>
        <dbReference type="Pfam" id="PF17802"/>
    </source>
</evidence>
<dbReference type="Pfam" id="PF17802">
    <property type="entry name" value="SpaA"/>
    <property type="match status" value="2"/>
</dbReference>
<evidence type="ECO:0000256" key="4">
    <source>
        <dbReference type="SAM" id="MobiDB-lite"/>
    </source>
</evidence>
<feature type="transmembrane region" description="Helical" evidence="5">
    <location>
        <begin position="192"/>
        <end position="210"/>
    </location>
</feature>
<keyword evidence="5" id="KW-0812">Transmembrane</keyword>
<sequence length="217" mass="23736">MTDQSGQIKVTQLAVGDYQFIETQAPAGYQLDATPVQFKIIANQNQNVSVSKTNQPVVLGQVTLHKQDQTTHQALAGAVFDLRTAAGQVVQSDLQTDKTGQIVVTQLPIGDYYFVETQAPAGYQLDTTPVSFTISQAQLAVTVVKYNQLRPVPKPKPEVPAQPLTPSNKTKQITTQKQTAKQLPQTSVQSDWQLVILGLTLIGMVAYLSVSDRTWTR</sequence>
<dbReference type="NCBIfam" id="TIGR01167">
    <property type="entry name" value="LPXTG_anchor"/>
    <property type="match status" value="1"/>
</dbReference>
<feature type="region of interest" description="Disordered" evidence="4">
    <location>
        <begin position="152"/>
        <end position="178"/>
    </location>
</feature>
<keyword evidence="3" id="KW-0732">Signal</keyword>
<dbReference type="STRING" id="1423747.FC69_GL000533"/>
<evidence type="ECO:0000256" key="3">
    <source>
        <dbReference type="ARBA" id="ARBA00022729"/>
    </source>
</evidence>
<dbReference type="PANTHER" id="PTHR36108">
    <property type="entry name" value="COLOSSIN-B-RELATED"/>
    <property type="match status" value="1"/>
</dbReference>
<evidence type="ECO:0000313" key="8">
    <source>
        <dbReference type="Proteomes" id="UP000051264"/>
    </source>
</evidence>
<dbReference type="InterPro" id="IPR013783">
    <property type="entry name" value="Ig-like_fold"/>
</dbReference>
<gene>
    <name evidence="7" type="ORF">FC69_GL000533</name>
</gene>
<dbReference type="Proteomes" id="UP000051264">
    <property type="component" value="Unassembled WGS sequence"/>
</dbReference>
<dbReference type="AlphaFoldDB" id="A0A0R1RXD0"/>
<proteinExistence type="inferred from homology"/>
<feature type="domain" description="SpaA-like prealbumin fold" evidence="6">
    <location>
        <begin position="2"/>
        <end position="54"/>
    </location>
</feature>
<dbReference type="EMBL" id="AZEX01000013">
    <property type="protein sequence ID" value="KRL61680.1"/>
    <property type="molecule type" value="Genomic_DNA"/>
</dbReference>
<comment type="caution">
    <text evidence="7">The sequence shown here is derived from an EMBL/GenBank/DDBJ whole genome shotgun (WGS) entry which is preliminary data.</text>
</comment>
<name>A0A0R1RXD0_9LACO</name>
<evidence type="ECO:0000256" key="5">
    <source>
        <dbReference type="SAM" id="Phobius"/>
    </source>
</evidence>
<evidence type="ECO:0000313" key="7">
    <source>
        <dbReference type="EMBL" id="KRL61680.1"/>
    </source>
</evidence>
<dbReference type="SUPFAM" id="SSF49478">
    <property type="entry name" value="Cna protein B-type domain"/>
    <property type="match status" value="1"/>
</dbReference>
<reference evidence="7 8" key="1">
    <citation type="journal article" date="2015" name="Genome Announc.">
        <title>Expanding the biotechnology potential of lactobacilli through comparative genomics of 213 strains and associated genera.</title>
        <authorList>
            <person name="Sun Z."/>
            <person name="Harris H.M."/>
            <person name="McCann A."/>
            <person name="Guo C."/>
            <person name="Argimon S."/>
            <person name="Zhang W."/>
            <person name="Yang X."/>
            <person name="Jeffery I.B."/>
            <person name="Cooney J.C."/>
            <person name="Kagawa T.F."/>
            <person name="Liu W."/>
            <person name="Song Y."/>
            <person name="Salvetti E."/>
            <person name="Wrobel A."/>
            <person name="Rasinkangas P."/>
            <person name="Parkhill J."/>
            <person name="Rea M.C."/>
            <person name="O'Sullivan O."/>
            <person name="Ritari J."/>
            <person name="Douillard F.P."/>
            <person name="Paul Ross R."/>
            <person name="Yang R."/>
            <person name="Briner A.E."/>
            <person name="Felis G.E."/>
            <person name="de Vos W.M."/>
            <person name="Barrangou R."/>
            <person name="Klaenhammer T.R."/>
            <person name="Caufield P.W."/>
            <person name="Cui Y."/>
            <person name="Zhang H."/>
            <person name="O'Toole P.W."/>
        </authorList>
    </citation>
    <scope>NUCLEOTIDE SEQUENCE [LARGE SCALE GENOMIC DNA]</scope>
    <source>
        <strain evidence="7 8">DSM 14340</strain>
    </source>
</reference>
<organism evidence="7 8">
    <name type="scientific">Latilactobacillus fuchuensis DSM 14340 = JCM 11249</name>
    <dbReference type="NCBI Taxonomy" id="1423747"/>
    <lineage>
        <taxon>Bacteria</taxon>
        <taxon>Bacillati</taxon>
        <taxon>Bacillota</taxon>
        <taxon>Bacilli</taxon>
        <taxon>Lactobacillales</taxon>
        <taxon>Lactobacillaceae</taxon>
        <taxon>Latilactobacillus</taxon>
    </lineage>
</organism>